<dbReference type="Proteomes" id="UP000702952">
    <property type="component" value="Unassembled WGS sequence"/>
</dbReference>
<accession>A0AA44J9W4</accession>
<dbReference type="EMBL" id="JAAMAY010000021">
    <property type="protein sequence ID" value="NTC29097.1"/>
    <property type="molecule type" value="Genomic_DNA"/>
</dbReference>
<keyword evidence="4 5" id="KW-0472">Membrane</keyword>
<reference evidence="6" key="1">
    <citation type="journal article" date="2020" name="Science">
        <title>Unexpected conservation and global transmission of agrobacterial virulence plasmids.</title>
        <authorList>
            <person name="Weisberg A.J."/>
            <person name="Davis E.W. 2nd"/>
            <person name="Tabima J."/>
            <person name="Belcher M.S."/>
            <person name="Miller M."/>
            <person name="Kuo C.H."/>
            <person name="Loper J.E."/>
            <person name="Grunwald N.J."/>
            <person name="Putnam M.L."/>
            <person name="Chang J.H."/>
        </authorList>
    </citation>
    <scope>NUCLEOTIDE SEQUENCE</scope>
    <source>
        <strain evidence="6">17-1853-1a</strain>
    </source>
</reference>
<keyword evidence="2 5" id="KW-0812">Transmembrane</keyword>
<feature type="transmembrane region" description="Helical" evidence="5">
    <location>
        <begin position="6"/>
        <end position="26"/>
    </location>
</feature>
<evidence type="ECO:0000256" key="2">
    <source>
        <dbReference type="ARBA" id="ARBA00022692"/>
    </source>
</evidence>
<feature type="transmembrane region" description="Helical" evidence="5">
    <location>
        <begin position="47"/>
        <end position="67"/>
    </location>
</feature>
<organism evidence="6 7">
    <name type="scientific">Agrobacterium tumefaciens</name>
    <dbReference type="NCBI Taxonomy" id="358"/>
    <lineage>
        <taxon>Bacteria</taxon>
        <taxon>Pseudomonadati</taxon>
        <taxon>Pseudomonadota</taxon>
        <taxon>Alphaproteobacteria</taxon>
        <taxon>Hyphomicrobiales</taxon>
        <taxon>Rhizobiaceae</taxon>
        <taxon>Rhizobium/Agrobacterium group</taxon>
        <taxon>Agrobacterium</taxon>
        <taxon>Agrobacterium tumefaciens complex</taxon>
    </lineage>
</organism>
<keyword evidence="1" id="KW-1003">Cell membrane</keyword>
<proteinExistence type="predicted"/>
<dbReference type="InterPro" id="IPR012451">
    <property type="entry name" value="DUF1656"/>
</dbReference>
<comment type="caution">
    <text evidence="6">The sequence shown here is derived from an EMBL/GenBank/DDBJ whole genome shotgun (WGS) entry which is preliminary data.</text>
</comment>
<evidence type="ECO:0000256" key="3">
    <source>
        <dbReference type="ARBA" id="ARBA00022989"/>
    </source>
</evidence>
<evidence type="ECO:0000313" key="7">
    <source>
        <dbReference type="Proteomes" id="UP000702952"/>
    </source>
</evidence>
<sequence length="68" mass="7697">MTEQVELYGVFLPSLAAHALFAYAALRLLTSLLGKIAFYRMVWHRSLFNLALYITLVGGFSAAINWFQ</sequence>
<protein>
    <submittedName>
        <fullName evidence="6">DUF1656 domain-containing protein</fullName>
    </submittedName>
</protein>
<evidence type="ECO:0000256" key="5">
    <source>
        <dbReference type="SAM" id="Phobius"/>
    </source>
</evidence>
<evidence type="ECO:0000256" key="4">
    <source>
        <dbReference type="ARBA" id="ARBA00023136"/>
    </source>
</evidence>
<keyword evidence="3 5" id="KW-1133">Transmembrane helix</keyword>
<dbReference type="Pfam" id="PF07869">
    <property type="entry name" value="DUF1656"/>
    <property type="match status" value="1"/>
</dbReference>
<dbReference type="AlphaFoldDB" id="A0AA44J9W4"/>
<evidence type="ECO:0000256" key="1">
    <source>
        <dbReference type="ARBA" id="ARBA00022475"/>
    </source>
</evidence>
<evidence type="ECO:0000313" key="6">
    <source>
        <dbReference type="EMBL" id="NTC29097.1"/>
    </source>
</evidence>
<gene>
    <name evidence="6" type="ORF">G6M46_13085</name>
</gene>
<dbReference type="RefSeq" id="WP_019565787.1">
    <property type="nucleotide sequence ID" value="NZ_CP032923.1"/>
</dbReference>
<name>A0AA44J9W4_AGRTU</name>